<organism evidence="3 4">
    <name type="scientific">Paenibacillus sediminis</name>
    <dbReference type="NCBI Taxonomy" id="664909"/>
    <lineage>
        <taxon>Bacteria</taxon>
        <taxon>Bacillati</taxon>
        <taxon>Bacillota</taxon>
        <taxon>Bacilli</taxon>
        <taxon>Bacillales</taxon>
        <taxon>Paenibacillaceae</taxon>
        <taxon>Paenibacillus</taxon>
    </lineage>
</organism>
<keyword evidence="1" id="KW-0472">Membrane</keyword>
<evidence type="ECO:0000313" key="4">
    <source>
        <dbReference type="Proteomes" id="UP001519273"/>
    </source>
</evidence>
<protein>
    <submittedName>
        <fullName evidence="3">Uncharacterized protein</fullName>
    </submittedName>
</protein>
<reference evidence="3 4" key="1">
    <citation type="submission" date="2021-03" db="EMBL/GenBank/DDBJ databases">
        <title>Genomic Encyclopedia of Type Strains, Phase IV (KMG-IV): sequencing the most valuable type-strain genomes for metagenomic binning, comparative biology and taxonomic classification.</title>
        <authorList>
            <person name="Goeker M."/>
        </authorList>
    </citation>
    <scope>NUCLEOTIDE SEQUENCE [LARGE SCALE GENOMIC DNA]</scope>
    <source>
        <strain evidence="3 4">DSM 23491</strain>
    </source>
</reference>
<dbReference type="Proteomes" id="UP001519273">
    <property type="component" value="Unassembled WGS sequence"/>
</dbReference>
<keyword evidence="2" id="KW-0732">Signal</keyword>
<feature type="transmembrane region" description="Helical" evidence="1">
    <location>
        <begin position="165"/>
        <end position="184"/>
    </location>
</feature>
<name>A0ABS4H232_9BACL</name>
<dbReference type="EMBL" id="JAGGKP010000002">
    <property type="protein sequence ID" value="MBP1936598.1"/>
    <property type="molecule type" value="Genomic_DNA"/>
</dbReference>
<evidence type="ECO:0000313" key="3">
    <source>
        <dbReference type="EMBL" id="MBP1936598.1"/>
    </source>
</evidence>
<keyword evidence="1" id="KW-0812">Transmembrane</keyword>
<proteinExistence type="predicted"/>
<keyword evidence="1" id="KW-1133">Transmembrane helix</keyword>
<gene>
    <name evidence="3" type="ORF">J2Z20_001479</name>
</gene>
<feature type="chain" id="PRO_5045795665" evidence="2">
    <location>
        <begin position="25"/>
        <end position="194"/>
    </location>
</feature>
<comment type="caution">
    <text evidence="3">The sequence shown here is derived from an EMBL/GenBank/DDBJ whole genome shotgun (WGS) entry which is preliminary data.</text>
</comment>
<evidence type="ECO:0000256" key="1">
    <source>
        <dbReference type="SAM" id="Phobius"/>
    </source>
</evidence>
<accession>A0ABS4H232</accession>
<sequence>MKKIFIMTLFFLCIMTTNNLSVNADALKDVGVIVNSNEQQYSKQFDASVTVKFKDKNLYNKKVYLSYHVYDFNGKELLWEGQRFPFSIDEHGNGNVEINIDLSSVSQPIQNNYAKVKFDLIDEKNVYWFSTNPKIAFSSDEIILDGRYSKKFIGTLSSAIQNNPVIISANFLCFLLFIFGFFKLKKSEFFYNLE</sequence>
<keyword evidence="4" id="KW-1185">Reference proteome</keyword>
<evidence type="ECO:0000256" key="2">
    <source>
        <dbReference type="SAM" id="SignalP"/>
    </source>
</evidence>
<feature type="signal peptide" evidence="2">
    <location>
        <begin position="1"/>
        <end position="24"/>
    </location>
</feature>
<dbReference type="RefSeq" id="WP_209847471.1">
    <property type="nucleotide sequence ID" value="NZ_CBCRVE010000003.1"/>
</dbReference>